<dbReference type="InterPro" id="IPR029063">
    <property type="entry name" value="SAM-dependent_MTases_sf"/>
</dbReference>
<dbReference type="Gene3D" id="3.40.50.150">
    <property type="entry name" value="Vaccinia Virus protein VP39"/>
    <property type="match status" value="1"/>
</dbReference>
<reference evidence="1" key="1">
    <citation type="journal article" date="2020" name="Nature">
        <title>Giant virus diversity and host interactions through global metagenomics.</title>
        <authorList>
            <person name="Schulz F."/>
            <person name="Roux S."/>
            <person name="Paez-Espino D."/>
            <person name="Jungbluth S."/>
            <person name="Walsh D.A."/>
            <person name="Denef V.J."/>
            <person name="McMahon K.D."/>
            <person name="Konstantinidis K.T."/>
            <person name="Eloe-Fadrosh E.A."/>
            <person name="Kyrpides N.C."/>
            <person name="Woyke T."/>
        </authorList>
    </citation>
    <scope>NUCLEOTIDE SEQUENCE</scope>
    <source>
        <strain evidence="1">GVMAG-M-3300023184-89</strain>
    </source>
</reference>
<evidence type="ECO:0008006" key="2">
    <source>
        <dbReference type="Google" id="ProtNLM"/>
    </source>
</evidence>
<evidence type="ECO:0000313" key="1">
    <source>
        <dbReference type="EMBL" id="QHT92698.1"/>
    </source>
</evidence>
<protein>
    <recommendedName>
        <fullName evidence="2">Methyltransferase domain-containing protein</fullName>
    </recommendedName>
</protein>
<sequence>MPWPYNTDEIGVSKEREGCINDCKKYYSYESPFPDYDIIKSNKLELRNICKLNINYEENIDLMREITSKYIDDWNPLDYDNSINFCKNPKYNVSYPEYDAFILYCLIRHFKPKNIIEVGSGMSTRAMIDSMTIENININITCIDKYTTDEIKNNLRNLNINFIDEDIITTDLSIFNTLGENDICFIDSSHVLKNYGDVELEYLNILPSLNKNVIVHIHDIFLPYNYPVIWIVDWKCVLTEQQLLAAYLHNNSKVEILSANNYSLNKNINIPDKIEYKCGGSLWFKQT</sequence>
<dbReference type="SUPFAM" id="SSF53335">
    <property type="entry name" value="S-adenosyl-L-methionine-dependent methyltransferases"/>
    <property type="match status" value="1"/>
</dbReference>
<dbReference type="Pfam" id="PF13578">
    <property type="entry name" value="Methyltransf_24"/>
    <property type="match status" value="1"/>
</dbReference>
<accession>A0A6C0IHL7</accession>
<proteinExistence type="predicted"/>
<name>A0A6C0IHL7_9ZZZZ</name>
<dbReference type="EMBL" id="MN740193">
    <property type="protein sequence ID" value="QHT92698.1"/>
    <property type="molecule type" value="Genomic_DNA"/>
</dbReference>
<dbReference type="AlphaFoldDB" id="A0A6C0IHL7"/>
<organism evidence="1">
    <name type="scientific">viral metagenome</name>
    <dbReference type="NCBI Taxonomy" id="1070528"/>
    <lineage>
        <taxon>unclassified sequences</taxon>
        <taxon>metagenomes</taxon>
        <taxon>organismal metagenomes</taxon>
    </lineage>
</organism>